<reference evidence="3" key="1">
    <citation type="submission" date="2017-09" db="EMBL/GenBank/DDBJ databases">
        <title>Depth-based differentiation of microbial function through sediment-hosted aquifers and enrichment of novel symbionts in the deep terrestrial subsurface.</title>
        <authorList>
            <person name="Probst A.J."/>
            <person name="Ladd B."/>
            <person name="Jarett J.K."/>
            <person name="Geller-Mcgrath D.E."/>
            <person name="Sieber C.M.K."/>
            <person name="Emerson J.B."/>
            <person name="Anantharaman K."/>
            <person name="Thomas B.C."/>
            <person name="Malmstrom R."/>
            <person name="Stieglmeier M."/>
            <person name="Klingl A."/>
            <person name="Woyke T."/>
            <person name="Ryan C.M."/>
            <person name="Banfield J.F."/>
        </authorList>
    </citation>
    <scope>NUCLEOTIDE SEQUENCE [LARGE SCALE GENOMIC DNA]</scope>
</reference>
<accession>A0A2H9T155</accession>
<protein>
    <submittedName>
        <fullName evidence="2">Uncharacterized protein</fullName>
    </submittedName>
</protein>
<proteinExistence type="predicted"/>
<organism evidence="2 3">
    <name type="scientific">Candidatus Staskawiczbacteria bacterium CG10_big_fil_rev_8_21_14_0_10_38_10</name>
    <dbReference type="NCBI Taxonomy" id="1974891"/>
    <lineage>
        <taxon>Bacteria</taxon>
        <taxon>Candidatus Staskawicziibacteriota</taxon>
    </lineage>
</organism>
<evidence type="ECO:0000313" key="3">
    <source>
        <dbReference type="Proteomes" id="UP000236946"/>
    </source>
</evidence>
<keyword evidence="1" id="KW-1133">Transmembrane helix</keyword>
<dbReference type="AlphaFoldDB" id="A0A2H9T155"/>
<name>A0A2H9T155_9BACT</name>
<gene>
    <name evidence="2" type="ORF">COU98_01855</name>
</gene>
<evidence type="ECO:0000313" key="2">
    <source>
        <dbReference type="EMBL" id="PJE69481.1"/>
    </source>
</evidence>
<dbReference type="EMBL" id="PFEN01000033">
    <property type="protein sequence ID" value="PJE69481.1"/>
    <property type="molecule type" value="Genomic_DNA"/>
</dbReference>
<keyword evidence="1" id="KW-0812">Transmembrane</keyword>
<sequence>MIEVAPKQNIISLWFFWYFYEMSGRLIKIWKNFLLFNLEYFSIPALLKTLFSPWRRYIWMYPRGFDVWGYLETSLSNLISRFLGALCRICLIITGIIFEAFVFVLGLIILITWLIWPVLLLMGLLTGFNVL</sequence>
<feature type="transmembrane region" description="Helical" evidence="1">
    <location>
        <begin position="89"/>
        <end position="116"/>
    </location>
</feature>
<comment type="caution">
    <text evidence="2">The sequence shown here is derived from an EMBL/GenBank/DDBJ whole genome shotgun (WGS) entry which is preliminary data.</text>
</comment>
<keyword evidence="1" id="KW-0472">Membrane</keyword>
<evidence type="ECO:0000256" key="1">
    <source>
        <dbReference type="SAM" id="Phobius"/>
    </source>
</evidence>
<dbReference type="Proteomes" id="UP000236946">
    <property type="component" value="Unassembled WGS sequence"/>
</dbReference>